<evidence type="ECO:0008006" key="3">
    <source>
        <dbReference type="Google" id="ProtNLM"/>
    </source>
</evidence>
<dbReference type="RefSeq" id="WP_077389315.1">
    <property type="nucleotide sequence ID" value="NZ_CP019645.1"/>
</dbReference>
<evidence type="ECO:0000313" key="1">
    <source>
        <dbReference type="EMBL" id="AQQ60269.1"/>
    </source>
</evidence>
<dbReference type="KEGG" id="hbl:XJ32_09410"/>
<accession>A0A1Q2LIP0</accession>
<proteinExistence type="predicted"/>
<name>A0A1Q2LIP0_9HELI</name>
<dbReference type="PROSITE" id="PS51257">
    <property type="entry name" value="PROKAR_LIPOPROTEIN"/>
    <property type="match status" value="1"/>
</dbReference>
<evidence type="ECO:0000313" key="2">
    <source>
        <dbReference type="Proteomes" id="UP000188298"/>
    </source>
</evidence>
<dbReference type="Proteomes" id="UP000188298">
    <property type="component" value="Chromosome"/>
</dbReference>
<protein>
    <recommendedName>
        <fullName evidence="3">DUF4156 domain-containing protein</fullName>
    </recommendedName>
</protein>
<gene>
    <name evidence="1" type="ORF">XJ32_09410</name>
</gene>
<dbReference type="AlphaFoldDB" id="A0A1Q2LIP0"/>
<organism evidence="1 2">
    <name type="scientific">Helicobacter bilis</name>
    <dbReference type="NCBI Taxonomy" id="37372"/>
    <lineage>
        <taxon>Bacteria</taxon>
        <taxon>Pseudomonadati</taxon>
        <taxon>Campylobacterota</taxon>
        <taxon>Epsilonproteobacteria</taxon>
        <taxon>Campylobacterales</taxon>
        <taxon>Helicobacteraceae</taxon>
        <taxon>Helicobacter</taxon>
    </lineage>
</organism>
<sequence length="168" mass="18954">MYCKIVKVGIQIGCSIGVCMSLSGCFEKPKPNIPEFQPKALSENARGITMASSKAYHCKIVGEMEGHDEVRGKVSNVTRERIRQGAINDLKNELTYAIKDGQKVMIHISKEQMKCRAYPVDKKGKVIPKSHLKEMDCTDWEDVPEDRGQIISYKVYADLYDCGDKQIH</sequence>
<reference evidence="1 2" key="1">
    <citation type="submission" date="2017-02" db="EMBL/GenBank/DDBJ databases">
        <title>Whole genome sequencing of Helicobacter bilis strain AAQJH.</title>
        <authorList>
            <person name="Conlan S."/>
            <person name="Thomas P.J."/>
            <person name="Mullikin J."/>
            <person name="Palmore T.N."/>
            <person name="Frank K.M."/>
            <person name="Segre J.A."/>
        </authorList>
    </citation>
    <scope>NUCLEOTIDE SEQUENCE [LARGE SCALE GENOMIC DNA]</scope>
    <source>
        <strain evidence="1 2">AAQJH</strain>
    </source>
</reference>
<dbReference type="EMBL" id="CP019645">
    <property type="protein sequence ID" value="AQQ60269.1"/>
    <property type="molecule type" value="Genomic_DNA"/>
</dbReference>